<dbReference type="GO" id="GO:0003700">
    <property type="term" value="F:DNA-binding transcription factor activity"/>
    <property type="evidence" value="ECO:0007669"/>
    <property type="project" value="InterPro"/>
</dbReference>
<dbReference type="EMBL" id="JPKR02000001">
    <property type="protein sequence ID" value="KGD76811.1"/>
    <property type="molecule type" value="Genomic_DNA"/>
</dbReference>
<evidence type="ECO:0000256" key="14">
    <source>
        <dbReference type="HAMAP-Rule" id="MF_01987"/>
    </source>
</evidence>
<keyword evidence="4 14" id="KW-0808">Transferase</keyword>
<evidence type="ECO:0000256" key="3">
    <source>
        <dbReference type="ARBA" id="ARBA00016943"/>
    </source>
</evidence>
<gene>
    <name evidence="14" type="primary">rbsK</name>
    <name evidence="16" type="ORF">HA49_04860</name>
</gene>
<dbReference type="GO" id="GO:0005829">
    <property type="term" value="C:cytosol"/>
    <property type="evidence" value="ECO:0007669"/>
    <property type="project" value="TreeGrafter"/>
</dbReference>
<dbReference type="RefSeq" id="WP_038017297.1">
    <property type="nucleotide sequence ID" value="NZ_JPKR02000001.1"/>
</dbReference>
<evidence type="ECO:0000256" key="1">
    <source>
        <dbReference type="ARBA" id="ARBA00005380"/>
    </source>
</evidence>
<feature type="domain" description="HTH deoR-type" evidence="15">
    <location>
        <begin position="3"/>
        <end position="58"/>
    </location>
</feature>
<protein>
    <recommendedName>
        <fullName evidence="3 14">Ribokinase</fullName>
        <shortName evidence="14">RK</shortName>
        <ecNumber evidence="2 14">2.7.1.15</ecNumber>
    </recommendedName>
</protein>
<dbReference type="UniPathway" id="UPA00916">
    <property type="reaction ID" value="UER00889"/>
</dbReference>
<keyword evidence="11" id="KW-0805">Transcription regulation</keyword>
<dbReference type="Gene3D" id="3.40.1190.20">
    <property type="match status" value="1"/>
</dbReference>
<dbReference type="AlphaFoldDB" id="A0A095TIY7"/>
<name>A0A095TIY7_9GAMM</name>
<dbReference type="OrthoDB" id="9776822at2"/>
<dbReference type="PANTHER" id="PTHR10584">
    <property type="entry name" value="SUGAR KINASE"/>
    <property type="match status" value="1"/>
</dbReference>
<feature type="binding site" evidence="14">
    <location>
        <begin position="108"/>
        <end position="110"/>
    </location>
    <ligand>
        <name>substrate</name>
    </ligand>
</feature>
<keyword evidence="17" id="KW-1185">Reference proteome</keyword>
<dbReference type="FunFam" id="3.40.1190.20:FF:000019">
    <property type="entry name" value="Ribokinase"/>
    <property type="match status" value="1"/>
</dbReference>
<keyword evidence="8 14" id="KW-0067">ATP-binding</keyword>
<feature type="binding site" evidence="14">
    <location>
        <position position="380"/>
    </location>
    <ligand>
        <name>K(+)</name>
        <dbReference type="ChEBI" id="CHEBI:29103"/>
    </ligand>
</feature>
<dbReference type="Gene3D" id="1.10.10.10">
    <property type="entry name" value="Winged helix-like DNA-binding domain superfamily/Winged helix DNA-binding domain"/>
    <property type="match status" value="1"/>
</dbReference>
<dbReference type="InterPro" id="IPR036388">
    <property type="entry name" value="WH-like_DNA-bd_sf"/>
</dbReference>
<feature type="binding site" evidence="14">
    <location>
        <position position="350"/>
    </location>
    <ligand>
        <name>substrate</name>
    </ligand>
</feature>
<feature type="active site" description="Proton acceptor" evidence="14">
    <location>
        <position position="350"/>
    </location>
</feature>
<dbReference type="InterPro" id="IPR036390">
    <property type="entry name" value="WH_DNA-bd_sf"/>
</dbReference>
<dbReference type="GO" id="GO:0004747">
    <property type="term" value="F:ribokinase activity"/>
    <property type="evidence" value="ECO:0007669"/>
    <property type="project" value="UniProtKB-UniRule"/>
</dbReference>
<keyword evidence="12" id="KW-0804">Transcription</keyword>
<comment type="caution">
    <text evidence="14">Lacks conserved residue(s) required for the propagation of feature annotation.</text>
</comment>
<dbReference type="SMART" id="SM00420">
    <property type="entry name" value="HTH_DEOR"/>
    <property type="match status" value="1"/>
</dbReference>
<keyword evidence="6 14" id="KW-0547">Nucleotide-binding</keyword>
<accession>A0A095TIY7</accession>
<feature type="binding site" evidence="14">
    <location>
        <position position="282"/>
    </location>
    <ligand>
        <name>ATP</name>
        <dbReference type="ChEBI" id="CHEBI:30616"/>
    </ligand>
</feature>
<comment type="function">
    <text evidence="14">Catalyzes the phosphorylation of ribose at O-5 in a reaction requiring ATP and magnesium. The resulting D-ribose-5-phosphate can then be used either for sythesis of nucleotides, histidine, and tryptophan, or as a component of the pentose phosphate pathway.</text>
</comment>
<evidence type="ECO:0000256" key="8">
    <source>
        <dbReference type="ARBA" id="ARBA00022840"/>
    </source>
</evidence>
<dbReference type="InterPro" id="IPR002139">
    <property type="entry name" value="Ribo/fructo_kinase"/>
</dbReference>
<proteinExistence type="inferred from homology"/>
<dbReference type="EC" id="2.7.1.15" evidence="2 14"/>
<dbReference type="CDD" id="cd01174">
    <property type="entry name" value="ribokinase"/>
    <property type="match status" value="1"/>
</dbReference>
<comment type="pathway">
    <text evidence="14">Carbohydrate metabolism; D-ribose degradation; D-ribose 5-phosphate from beta-D-ribopyranose: step 2/2.</text>
</comment>
<comment type="caution">
    <text evidence="16">The sequence shown here is derived from an EMBL/GenBank/DDBJ whole genome shotgun (WGS) entry which is preliminary data.</text>
</comment>
<comment type="activity regulation">
    <text evidence="14">Activated by a monovalent cation that binds near, but not in, the active site. The most likely occupant of the site in vivo is potassium. Ion binding induces a conformational change that may alter substrate affinity.</text>
</comment>
<keyword evidence="10 14" id="KW-0630">Potassium</keyword>
<evidence type="ECO:0000259" key="15">
    <source>
        <dbReference type="PROSITE" id="PS51000"/>
    </source>
</evidence>
<dbReference type="InterPro" id="IPR001034">
    <property type="entry name" value="DeoR_HTH"/>
</dbReference>
<organism evidence="16 17">
    <name type="scientific">Tatumella morbirosei</name>
    <dbReference type="NCBI Taxonomy" id="642227"/>
    <lineage>
        <taxon>Bacteria</taxon>
        <taxon>Pseudomonadati</taxon>
        <taxon>Pseudomonadota</taxon>
        <taxon>Gammaproteobacteria</taxon>
        <taxon>Enterobacterales</taxon>
        <taxon>Erwiniaceae</taxon>
        <taxon>Tatumella</taxon>
    </lineage>
</organism>
<dbReference type="PRINTS" id="PR00037">
    <property type="entry name" value="HTHLACR"/>
</dbReference>
<evidence type="ECO:0000256" key="5">
    <source>
        <dbReference type="ARBA" id="ARBA00022723"/>
    </source>
</evidence>
<dbReference type="PROSITE" id="PS00584">
    <property type="entry name" value="PFKB_KINASES_2"/>
    <property type="match status" value="1"/>
</dbReference>
<feature type="binding site" evidence="14">
    <location>
        <position position="383"/>
    </location>
    <ligand>
        <name>K(+)</name>
        <dbReference type="ChEBI" id="CHEBI:29103"/>
    </ligand>
</feature>
<dbReference type="InterPro" id="IPR011611">
    <property type="entry name" value="PfkB_dom"/>
</dbReference>
<keyword evidence="7 14" id="KW-0418">Kinase</keyword>
<comment type="subcellular location">
    <subcellularLocation>
        <location evidence="14">Cytoplasm</location>
    </subcellularLocation>
</comment>
<feature type="binding site" evidence="14">
    <location>
        <position position="238"/>
    </location>
    <ligand>
        <name>substrate</name>
    </ligand>
</feature>
<dbReference type="eggNOG" id="COG1349">
    <property type="taxonomic scope" value="Bacteria"/>
</dbReference>
<evidence type="ECO:0000256" key="2">
    <source>
        <dbReference type="ARBA" id="ARBA00012035"/>
    </source>
</evidence>
<dbReference type="GO" id="GO:0005524">
    <property type="term" value="F:ATP binding"/>
    <property type="evidence" value="ECO:0007669"/>
    <property type="project" value="UniProtKB-UniRule"/>
</dbReference>
<feature type="binding site" evidence="14">
    <location>
        <begin position="318"/>
        <end position="323"/>
    </location>
    <ligand>
        <name>ATP</name>
        <dbReference type="ChEBI" id="CHEBI:30616"/>
    </ligand>
</feature>
<feature type="binding site" evidence="14">
    <location>
        <begin position="349"/>
        <end position="350"/>
    </location>
    <ligand>
        <name>ATP</name>
        <dbReference type="ChEBI" id="CHEBI:30616"/>
    </ligand>
</feature>
<evidence type="ECO:0000256" key="7">
    <source>
        <dbReference type="ARBA" id="ARBA00022777"/>
    </source>
</evidence>
<dbReference type="PANTHER" id="PTHR10584:SF166">
    <property type="entry name" value="RIBOKINASE"/>
    <property type="match status" value="1"/>
</dbReference>
<keyword evidence="5 14" id="KW-0479">Metal-binding</keyword>
<reference evidence="16" key="1">
    <citation type="submission" date="2014-12" db="EMBL/GenBank/DDBJ databases">
        <title>The draft genome of the Tatumella morbirosei type strain, LMG23360T isolated from pineapple rot.</title>
        <authorList>
            <person name="Smits T.H."/>
            <person name="Palmer M."/>
            <person name="Venter S.N."/>
            <person name="Duffy B."/>
            <person name="Steenkamp E.T."/>
            <person name="Chan W.Y."/>
            <person name="Coutinho T.A."/>
            <person name="Coetzee M.P."/>
            <person name="De Maayer P."/>
        </authorList>
    </citation>
    <scope>NUCLEOTIDE SEQUENCE [LARGE SCALE GENOMIC DNA]</scope>
    <source>
        <strain evidence="16">LMG 23360</strain>
    </source>
</reference>
<evidence type="ECO:0000313" key="16">
    <source>
        <dbReference type="EMBL" id="KGD76811.1"/>
    </source>
</evidence>
<comment type="catalytic activity">
    <reaction evidence="14">
        <text>D-ribose + ATP = D-ribose 5-phosphate + ADP + H(+)</text>
        <dbReference type="Rhea" id="RHEA:13697"/>
        <dbReference type="ChEBI" id="CHEBI:15378"/>
        <dbReference type="ChEBI" id="CHEBI:30616"/>
        <dbReference type="ChEBI" id="CHEBI:47013"/>
        <dbReference type="ChEBI" id="CHEBI:78346"/>
        <dbReference type="ChEBI" id="CHEBI:456216"/>
        <dbReference type="EC" id="2.7.1.15"/>
    </reaction>
</comment>
<dbReference type="Pfam" id="PF00294">
    <property type="entry name" value="PfkB"/>
    <property type="match status" value="1"/>
</dbReference>
<feature type="binding site" evidence="14">
    <location>
        <position position="344"/>
    </location>
    <ligand>
        <name>K(+)</name>
        <dbReference type="ChEBI" id="CHEBI:29103"/>
    </ligand>
</feature>
<evidence type="ECO:0000313" key="17">
    <source>
        <dbReference type="Proteomes" id="UP000029577"/>
    </source>
</evidence>
<comment type="subunit">
    <text evidence="14">Homodimer.</text>
</comment>
<evidence type="ECO:0000256" key="6">
    <source>
        <dbReference type="ARBA" id="ARBA00022741"/>
    </source>
</evidence>
<dbReference type="GO" id="GO:0019303">
    <property type="term" value="P:D-ribose catabolic process"/>
    <property type="evidence" value="ECO:0007669"/>
    <property type="project" value="UniProtKB-UniRule"/>
</dbReference>
<dbReference type="SUPFAM" id="SSF46785">
    <property type="entry name" value="Winged helix' DNA-binding domain"/>
    <property type="match status" value="1"/>
</dbReference>
<dbReference type="HAMAP" id="MF_01987">
    <property type="entry name" value="Ribokinase"/>
    <property type="match status" value="1"/>
</dbReference>
<feature type="binding site" evidence="14">
    <location>
        <position position="385"/>
    </location>
    <ligand>
        <name>K(+)</name>
        <dbReference type="ChEBI" id="CHEBI:29103"/>
    </ligand>
</feature>
<dbReference type="Pfam" id="PF08220">
    <property type="entry name" value="HTH_DeoR"/>
    <property type="match status" value="1"/>
</dbReference>
<evidence type="ECO:0000256" key="11">
    <source>
        <dbReference type="ARBA" id="ARBA00023015"/>
    </source>
</evidence>
<comment type="similarity">
    <text evidence="1">Belongs to the carbohydrate kinase pfkB family.</text>
</comment>
<dbReference type="PROSITE" id="PS51000">
    <property type="entry name" value="HTH_DEOR_2"/>
    <property type="match status" value="1"/>
</dbReference>
<keyword evidence="13 14" id="KW-0119">Carbohydrate metabolism</keyword>
<dbReference type="NCBIfam" id="TIGR02152">
    <property type="entry name" value="D_ribokin_bact"/>
    <property type="match status" value="1"/>
</dbReference>
<dbReference type="InterPro" id="IPR002173">
    <property type="entry name" value="Carboh/pur_kinase_PfkB_CS"/>
</dbReference>
<dbReference type="InterPro" id="IPR029056">
    <property type="entry name" value="Ribokinase-like"/>
</dbReference>
<comment type="similarity">
    <text evidence="14">Belongs to the carbohydrate kinase PfkB family. Ribokinase subfamily.</text>
</comment>
<dbReference type="eggNOG" id="COG0524">
    <property type="taxonomic scope" value="Bacteria"/>
</dbReference>
<keyword evidence="9 14" id="KW-0460">Magnesium</keyword>
<dbReference type="PRINTS" id="PR00990">
    <property type="entry name" value="RIBOKINASE"/>
</dbReference>
<evidence type="ECO:0000256" key="12">
    <source>
        <dbReference type="ARBA" id="ARBA00023163"/>
    </source>
</evidence>
<feature type="binding site" evidence="14">
    <location>
        <position position="346"/>
    </location>
    <ligand>
        <name>K(+)</name>
        <dbReference type="ChEBI" id="CHEBI:29103"/>
    </ligand>
</feature>
<evidence type="ECO:0000256" key="4">
    <source>
        <dbReference type="ARBA" id="ARBA00022679"/>
    </source>
</evidence>
<dbReference type="InterPro" id="IPR011877">
    <property type="entry name" value="Ribokinase"/>
</dbReference>
<evidence type="ECO:0000256" key="10">
    <source>
        <dbReference type="ARBA" id="ARBA00022958"/>
    </source>
</evidence>
<dbReference type="STRING" id="642227.HA49_04860"/>
<sequence length="402" mass="43228">MFQSERRQKIYAWLEEYERATVTGLAEQFGVTKETIRSDLNALAMEGRIERCHGGATVIRRSLNSRLIAESGETFEVLLARINHQQQSRKKLQGEAMNGKVCILGSFNVDIVARVERFPKGGESLLAKGSSLGPGGKGANQALAASCAGAKVHFVSKVGSDQFSQFAFDHLTASDIHSLRLWQSEKEPTGNAIIYVSEANGENMIAIYPGANKTLTSDEIADMAEELASSEILLVQLENNFDATLNAIRLAKELSVRVVLNPAPVSEEIISWLPMVDILTPNETEASVLSGIEVKDLESAKQAARKIAALGARQIIITMGSRGALLYDGQQFQHIPSFPALSVDTTGAGDAFNGAFVAALAAGESEVQAATFASAFASLAVEREGASNMPSREQAVSRLSRR</sequence>
<comment type="cofactor">
    <cofactor evidence="14">
        <name>Mg(2+)</name>
        <dbReference type="ChEBI" id="CHEBI:18420"/>
    </cofactor>
    <text evidence="14">Requires a divalent cation, most likely magnesium in vivo, as an electrophilic catalyst to aid phosphoryl group transfer. It is the chelate of the metal and the nucleotide that is the actual substrate.</text>
</comment>
<dbReference type="SUPFAM" id="SSF53613">
    <property type="entry name" value="Ribokinase-like"/>
    <property type="match status" value="1"/>
</dbReference>
<evidence type="ECO:0000256" key="9">
    <source>
        <dbReference type="ARBA" id="ARBA00022842"/>
    </source>
</evidence>
<evidence type="ECO:0000256" key="13">
    <source>
        <dbReference type="ARBA" id="ARBA00023277"/>
    </source>
</evidence>
<keyword evidence="14" id="KW-0963">Cytoplasm</keyword>
<dbReference type="Proteomes" id="UP000029577">
    <property type="component" value="Unassembled WGS sequence"/>
</dbReference>
<dbReference type="GO" id="GO:0046872">
    <property type="term" value="F:metal ion binding"/>
    <property type="evidence" value="ECO:0007669"/>
    <property type="project" value="UniProtKB-KW"/>
</dbReference>
<feature type="binding site" evidence="14">
    <location>
        <begin position="136"/>
        <end position="140"/>
    </location>
    <ligand>
        <name>substrate</name>
    </ligand>
</feature>